<sequence>ELTSLKRLQTSLSEEHVTPIDDAAIVRQKSPVSGDSFRSRLSPHGPPPPEEEI</sequence>
<reference evidence="2" key="1">
    <citation type="submission" date="2021-02" db="EMBL/GenBank/DDBJ databases">
        <authorList>
            <person name="Dougan E. K."/>
            <person name="Rhodes N."/>
            <person name="Thang M."/>
            <person name="Chan C."/>
        </authorList>
    </citation>
    <scope>NUCLEOTIDE SEQUENCE</scope>
</reference>
<feature type="non-terminal residue" evidence="2">
    <location>
        <position position="1"/>
    </location>
</feature>
<gene>
    <name evidence="2" type="primary">HCN1</name>
    <name evidence="2" type="ORF">SNEC2469_LOCUS29407</name>
</gene>
<organism evidence="2 3">
    <name type="scientific">Symbiodinium necroappetens</name>
    <dbReference type="NCBI Taxonomy" id="1628268"/>
    <lineage>
        <taxon>Eukaryota</taxon>
        <taxon>Sar</taxon>
        <taxon>Alveolata</taxon>
        <taxon>Dinophyceae</taxon>
        <taxon>Suessiales</taxon>
        <taxon>Symbiodiniaceae</taxon>
        <taxon>Symbiodinium</taxon>
    </lineage>
</organism>
<dbReference type="Proteomes" id="UP000601435">
    <property type="component" value="Unassembled WGS sequence"/>
</dbReference>
<dbReference type="EMBL" id="CAJNJA010066130">
    <property type="protein sequence ID" value="CAE7887994.1"/>
    <property type="molecule type" value="Genomic_DNA"/>
</dbReference>
<dbReference type="AlphaFoldDB" id="A0A813B100"/>
<keyword evidence="3" id="KW-1185">Reference proteome</keyword>
<feature type="non-terminal residue" evidence="2">
    <location>
        <position position="53"/>
    </location>
</feature>
<proteinExistence type="predicted"/>
<evidence type="ECO:0000256" key="1">
    <source>
        <dbReference type="SAM" id="MobiDB-lite"/>
    </source>
</evidence>
<evidence type="ECO:0000313" key="3">
    <source>
        <dbReference type="Proteomes" id="UP000601435"/>
    </source>
</evidence>
<name>A0A813B100_9DINO</name>
<comment type="caution">
    <text evidence="2">The sequence shown here is derived from an EMBL/GenBank/DDBJ whole genome shotgun (WGS) entry which is preliminary data.</text>
</comment>
<evidence type="ECO:0000313" key="2">
    <source>
        <dbReference type="EMBL" id="CAE7887994.1"/>
    </source>
</evidence>
<feature type="region of interest" description="Disordered" evidence="1">
    <location>
        <begin position="19"/>
        <end position="53"/>
    </location>
</feature>
<protein>
    <submittedName>
        <fullName evidence="2">HCN1 protein</fullName>
    </submittedName>
</protein>
<feature type="compositionally biased region" description="Pro residues" evidence="1">
    <location>
        <begin position="44"/>
        <end position="53"/>
    </location>
</feature>
<accession>A0A813B100</accession>